<dbReference type="NCBIfam" id="NF009805">
    <property type="entry name" value="PRK13289.1"/>
    <property type="match status" value="1"/>
</dbReference>
<dbReference type="Gene3D" id="1.10.490.10">
    <property type="entry name" value="Globins"/>
    <property type="match status" value="1"/>
</dbReference>
<feature type="site" description="Influences the redox potential of the prosthetic heme and FAD groups" evidence="15">
    <location>
        <position position="396"/>
    </location>
</feature>
<comment type="cofactor">
    <cofactor evidence="15">
        <name>heme b</name>
        <dbReference type="ChEBI" id="CHEBI:60344"/>
    </cofactor>
    <text evidence="15">Binds 1 heme b (iron(II)-protoporphyrin IX) group per subunit.</text>
</comment>
<feature type="active site" description="Charge relay system" evidence="15">
    <location>
        <position position="137"/>
    </location>
</feature>
<dbReference type="RefSeq" id="WP_184664454.1">
    <property type="nucleotide sequence ID" value="NZ_JACHHB010000009.1"/>
</dbReference>
<feature type="binding site" evidence="15">
    <location>
        <begin position="206"/>
        <end position="209"/>
    </location>
    <ligand>
        <name>FAD</name>
        <dbReference type="ChEBI" id="CHEBI:57692"/>
    </ligand>
</feature>
<keyword evidence="10 15" id="KW-0560">Oxidoreductase</keyword>
<keyword evidence="6 15" id="KW-0285">Flavoprotein</keyword>
<dbReference type="FunFam" id="2.40.30.10:FF:000034">
    <property type="entry name" value="Flavohemoprotein"/>
    <property type="match status" value="1"/>
</dbReference>
<feature type="domain" description="Globin" evidence="16">
    <location>
        <begin position="1"/>
        <end position="138"/>
    </location>
</feature>
<comment type="function">
    <text evidence="15">Is involved in NO detoxification in an aerobic process, termed nitric oxide dioxygenase (NOD) reaction that utilizes O(2) and NAD(P)H to convert NO to nitrate, which protects the bacterium from various noxious nitrogen compounds. Therefore, plays a central role in the inducible response to nitrosative stress.</text>
</comment>
<evidence type="ECO:0000256" key="1">
    <source>
        <dbReference type="ARBA" id="ARBA00006401"/>
    </source>
</evidence>
<dbReference type="Gene3D" id="2.40.30.10">
    <property type="entry name" value="Translation factors"/>
    <property type="match status" value="1"/>
</dbReference>
<dbReference type="PANTHER" id="PTHR43396">
    <property type="entry name" value="FLAVOHEMOPROTEIN"/>
    <property type="match status" value="1"/>
</dbReference>
<dbReference type="GO" id="GO:0071949">
    <property type="term" value="F:FAD binding"/>
    <property type="evidence" value="ECO:0007669"/>
    <property type="project" value="InterPro"/>
</dbReference>
<evidence type="ECO:0000313" key="18">
    <source>
        <dbReference type="EMBL" id="MBB5174026.1"/>
    </source>
</evidence>
<evidence type="ECO:0000256" key="6">
    <source>
        <dbReference type="ARBA" id="ARBA00022630"/>
    </source>
</evidence>
<keyword evidence="8 15" id="KW-0274">FAD</keyword>
<dbReference type="InterPro" id="IPR012292">
    <property type="entry name" value="Globin/Proto"/>
</dbReference>
<dbReference type="GO" id="GO:0046872">
    <property type="term" value="F:metal ion binding"/>
    <property type="evidence" value="ECO:0007669"/>
    <property type="project" value="UniProtKB-KW"/>
</dbReference>
<evidence type="ECO:0000256" key="8">
    <source>
        <dbReference type="ARBA" id="ARBA00022827"/>
    </source>
</evidence>
<feature type="binding site" evidence="15">
    <location>
        <begin position="397"/>
        <end position="400"/>
    </location>
    <ligand>
        <name>FAD</name>
        <dbReference type="ChEBI" id="CHEBI:57692"/>
    </ligand>
</feature>
<feature type="domain" description="FAD-binding FR-type" evidence="17">
    <location>
        <begin position="152"/>
        <end position="263"/>
    </location>
</feature>
<evidence type="ECO:0000256" key="14">
    <source>
        <dbReference type="ARBA" id="ARBA00049433"/>
    </source>
</evidence>
<comment type="similarity">
    <text evidence="2 15">Belongs to the globin family. Two-domain flavohemoproteins subfamily.</text>
</comment>
<keyword evidence="3 15" id="KW-0813">Transport</keyword>
<evidence type="ECO:0000256" key="13">
    <source>
        <dbReference type="ARBA" id="ARBA00048649"/>
    </source>
</evidence>
<dbReference type="FunFam" id="3.40.50.80:FF:000010">
    <property type="entry name" value="Flavohemoprotein"/>
    <property type="match status" value="1"/>
</dbReference>
<dbReference type="InterPro" id="IPR008333">
    <property type="entry name" value="Cbr1-like_FAD-bd_dom"/>
</dbReference>
<dbReference type="InterPro" id="IPR023950">
    <property type="entry name" value="Hmp"/>
</dbReference>
<evidence type="ECO:0000256" key="7">
    <source>
        <dbReference type="ARBA" id="ARBA00022723"/>
    </source>
</evidence>
<evidence type="ECO:0000256" key="2">
    <source>
        <dbReference type="ARBA" id="ARBA00008414"/>
    </source>
</evidence>
<evidence type="ECO:0000256" key="12">
    <source>
        <dbReference type="ARBA" id="ARBA00023027"/>
    </source>
</evidence>
<evidence type="ECO:0000256" key="9">
    <source>
        <dbReference type="ARBA" id="ARBA00022857"/>
    </source>
</evidence>
<dbReference type="InterPro" id="IPR001433">
    <property type="entry name" value="OxRdtase_FAD/NAD-bd"/>
</dbReference>
<comment type="cofactor">
    <cofactor evidence="15">
        <name>FAD</name>
        <dbReference type="ChEBI" id="CHEBI:57692"/>
    </cofactor>
    <text evidence="15">Binds 1 FAD per subunit.</text>
</comment>
<dbReference type="Proteomes" id="UP000551878">
    <property type="component" value="Unassembled WGS sequence"/>
</dbReference>
<name>A0A840QRD4_9BACI</name>
<dbReference type="Gene3D" id="3.40.50.80">
    <property type="entry name" value="Nucleotide-binding domain of ferredoxin-NADP reductase (FNR) module"/>
    <property type="match status" value="1"/>
</dbReference>
<evidence type="ECO:0000313" key="19">
    <source>
        <dbReference type="Proteomes" id="UP000551878"/>
    </source>
</evidence>
<dbReference type="InterPro" id="IPR039261">
    <property type="entry name" value="FNR_nucleotide-bd"/>
</dbReference>
<evidence type="ECO:0000256" key="10">
    <source>
        <dbReference type="ARBA" id="ARBA00023002"/>
    </source>
</evidence>
<dbReference type="GO" id="GO:0071500">
    <property type="term" value="P:cellular response to nitrosative stress"/>
    <property type="evidence" value="ECO:0007669"/>
    <property type="project" value="TreeGrafter"/>
</dbReference>
<dbReference type="GO" id="GO:0046210">
    <property type="term" value="P:nitric oxide catabolic process"/>
    <property type="evidence" value="ECO:0007669"/>
    <property type="project" value="TreeGrafter"/>
</dbReference>
<evidence type="ECO:0000259" key="16">
    <source>
        <dbReference type="PROSITE" id="PS01033"/>
    </source>
</evidence>
<protein>
    <recommendedName>
        <fullName evidence="15">Flavohemoprotein</fullName>
    </recommendedName>
    <alternativeName>
        <fullName evidence="15">Flavohemoglobin</fullName>
    </alternativeName>
    <alternativeName>
        <fullName evidence="15">Hemoglobin-like protein</fullName>
    </alternativeName>
    <alternativeName>
        <fullName evidence="15">Nitric oxide dioxygenase</fullName>
        <shortName evidence="15">NO oxygenase</shortName>
        <shortName evidence="15">NOD</shortName>
        <ecNumber evidence="15">1.14.12.17</ecNumber>
    </alternativeName>
</protein>
<dbReference type="PROSITE" id="PS01033">
    <property type="entry name" value="GLOBIN"/>
    <property type="match status" value="1"/>
</dbReference>
<dbReference type="InterPro" id="IPR009050">
    <property type="entry name" value="Globin-like_sf"/>
</dbReference>
<evidence type="ECO:0000256" key="4">
    <source>
        <dbReference type="ARBA" id="ARBA00022617"/>
    </source>
</evidence>
<feature type="active site" description="Charge relay system" evidence="15">
    <location>
        <position position="95"/>
    </location>
</feature>
<keyword evidence="15" id="KW-0216">Detoxification</keyword>
<reference evidence="18 19" key="1">
    <citation type="submission" date="2020-08" db="EMBL/GenBank/DDBJ databases">
        <title>Genomic Encyclopedia of Type Strains, Phase IV (KMG-IV): sequencing the most valuable type-strain genomes for metagenomic binning, comparative biology and taxonomic classification.</title>
        <authorList>
            <person name="Goeker M."/>
        </authorList>
    </citation>
    <scope>NUCLEOTIDE SEQUENCE [LARGE SCALE GENOMIC DNA]</scope>
    <source>
        <strain evidence="18 19">DSM 24696</strain>
    </source>
</reference>
<evidence type="ECO:0000256" key="11">
    <source>
        <dbReference type="ARBA" id="ARBA00023004"/>
    </source>
</evidence>
<keyword evidence="18" id="KW-0223">Dioxygenase</keyword>
<dbReference type="Pfam" id="PF00175">
    <property type="entry name" value="NAD_binding_1"/>
    <property type="match status" value="1"/>
</dbReference>
<dbReference type="GO" id="GO:0008941">
    <property type="term" value="F:nitric oxide dioxygenase NAD(P)H activity"/>
    <property type="evidence" value="ECO:0007669"/>
    <property type="project" value="UniProtKB-UniRule"/>
</dbReference>
<dbReference type="InterPro" id="IPR017927">
    <property type="entry name" value="FAD-bd_FR_type"/>
</dbReference>
<dbReference type="PROSITE" id="PS51384">
    <property type="entry name" value="FAD_FR"/>
    <property type="match status" value="1"/>
</dbReference>
<dbReference type="CDD" id="cd06184">
    <property type="entry name" value="flavohem_like_fad_nad_binding"/>
    <property type="match status" value="1"/>
</dbReference>
<dbReference type="CDD" id="cd14777">
    <property type="entry name" value="Yhb1-globin-like"/>
    <property type="match status" value="1"/>
</dbReference>
<gene>
    <name evidence="15" type="primary">hmp</name>
    <name evidence="18" type="ORF">HNQ41_002216</name>
</gene>
<dbReference type="GO" id="GO:0005344">
    <property type="term" value="F:oxygen carrier activity"/>
    <property type="evidence" value="ECO:0007669"/>
    <property type="project" value="UniProtKB-UniRule"/>
</dbReference>
<comment type="similarity">
    <text evidence="1 15">In the C-terminal section; belongs to the flavoprotein pyridine nucleotide cytochrome reductase family.</text>
</comment>
<dbReference type="InterPro" id="IPR017938">
    <property type="entry name" value="Riboflavin_synthase-like_b-brl"/>
</dbReference>
<evidence type="ECO:0000256" key="5">
    <source>
        <dbReference type="ARBA" id="ARBA00022621"/>
    </source>
</evidence>
<dbReference type="EMBL" id="JACHHB010000009">
    <property type="protein sequence ID" value="MBB5174026.1"/>
    <property type="molecule type" value="Genomic_DNA"/>
</dbReference>
<comment type="domain">
    <text evidence="15">Consists of two distinct domains; an N-terminal heme-containing oxygen-binding domain and a C-terminal reductase domain with binding sites for FAD and NAD(P)H.</text>
</comment>
<sequence>MLSNKTIDVIKSTVPVLEEHGETITTHFYESMFKNHPELLNIFNHVNQEQGRQQKALANSVLAAAKYIDNLEAILPVVKQIAHKHRSLGVKAEHYPIVGEHLLAAIKDVLGDAATDEIIDAWAEAYQVIADVFISVEHEMYEEASNQPGGWDDFRPFTVSRIEKESDMITSFYLKPQDANKVATFLPGQYISIKFDIDGETYSHIRQYSLSCAPNNEYYRISVKREADDTDTPDGVVSTFLHDKIQEGDHLEVSAPAGSFFLDTESNAPVALISGGVGLTPMVSMAHFIAQNQPNRPVTFIHAAKNGNLHALNEGIQSLAEKNENFRYFVCYEEPTEQDKQTKHFAKEGFINTEWLQSILESTEGDFYFTGPVPFMKAINKSLLSLGVSNDHIHYEFFGPASDLEE</sequence>
<dbReference type="GO" id="GO:0019825">
    <property type="term" value="F:oxygen binding"/>
    <property type="evidence" value="ECO:0007669"/>
    <property type="project" value="InterPro"/>
</dbReference>
<comment type="catalytic activity">
    <reaction evidence="14 15">
        <text>2 nitric oxide + NADPH + 2 O2 = 2 nitrate + NADP(+) + H(+)</text>
        <dbReference type="Rhea" id="RHEA:19465"/>
        <dbReference type="ChEBI" id="CHEBI:15378"/>
        <dbReference type="ChEBI" id="CHEBI:15379"/>
        <dbReference type="ChEBI" id="CHEBI:16480"/>
        <dbReference type="ChEBI" id="CHEBI:17632"/>
        <dbReference type="ChEBI" id="CHEBI:57783"/>
        <dbReference type="ChEBI" id="CHEBI:58349"/>
        <dbReference type="EC" id="1.14.12.17"/>
    </reaction>
</comment>
<dbReference type="InterPro" id="IPR000971">
    <property type="entry name" value="Globin"/>
</dbReference>
<dbReference type="SUPFAM" id="SSF63380">
    <property type="entry name" value="Riboflavin synthase domain-like"/>
    <property type="match status" value="1"/>
</dbReference>
<feature type="binding site" evidence="15">
    <location>
        <begin position="276"/>
        <end position="281"/>
    </location>
    <ligand>
        <name>NADP(+)</name>
        <dbReference type="ChEBI" id="CHEBI:58349"/>
    </ligand>
</feature>
<dbReference type="AlphaFoldDB" id="A0A840QRD4"/>
<dbReference type="SUPFAM" id="SSF52343">
    <property type="entry name" value="Ferredoxin reductase-like, C-terminal NADP-linked domain"/>
    <property type="match status" value="1"/>
</dbReference>
<comment type="catalytic activity">
    <reaction evidence="13 15">
        <text>2 nitric oxide + NADH + 2 O2 = 2 nitrate + NAD(+) + H(+)</text>
        <dbReference type="Rhea" id="RHEA:19469"/>
        <dbReference type="ChEBI" id="CHEBI:15378"/>
        <dbReference type="ChEBI" id="CHEBI:15379"/>
        <dbReference type="ChEBI" id="CHEBI:16480"/>
        <dbReference type="ChEBI" id="CHEBI:17632"/>
        <dbReference type="ChEBI" id="CHEBI:57540"/>
        <dbReference type="ChEBI" id="CHEBI:57945"/>
        <dbReference type="EC" id="1.14.12.17"/>
    </reaction>
</comment>
<keyword evidence="19" id="KW-1185">Reference proteome</keyword>
<keyword evidence="12 15" id="KW-0520">NAD</keyword>
<dbReference type="HAMAP" id="MF_01252">
    <property type="entry name" value="Hmp"/>
    <property type="match status" value="1"/>
</dbReference>
<dbReference type="PANTHER" id="PTHR43396:SF3">
    <property type="entry name" value="FLAVOHEMOPROTEIN"/>
    <property type="match status" value="1"/>
</dbReference>
<dbReference type="Pfam" id="PF00042">
    <property type="entry name" value="Globin"/>
    <property type="match status" value="1"/>
</dbReference>
<dbReference type="EC" id="1.14.12.17" evidence="15"/>
<keyword evidence="4 15" id="KW-0349">Heme</keyword>
<dbReference type="FunFam" id="1.10.490.10:FF:000003">
    <property type="entry name" value="Flavohemoprotein"/>
    <property type="match status" value="1"/>
</dbReference>
<feature type="site" description="Involved in heme-bound ligand stabilization and O-O bond activation" evidence="15">
    <location>
        <position position="29"/>
    </location>
</feature>
<organism evidence="18 19">
    <name type="scientific">Texcoconibacillus texcoconensis</name>
    <dbReference type="NCBI Taxonomy" id="1095777"/>
    <lineage>
        <taxon>Bacteria</taxon>
        <taxon>Bacillati</taxon>
        <taxon>Bacillota</taxon>
        <taxon>Bacilli</taxon>
        <taxon>Bacillales</taxon>
        <taxon>Bacillaceae</taxon>
        <taxon>Texcoconibacillus</taxon>
    </lineage>
</organism>
<dbReference type="SUPFAM" id="SSF46458">
    <property type="entry name" value="Globin-like"/>
    <property type="match status" value="1"/>
</dbReference>
<comment type="caution">
    <text evidence="18">The sequence shown here is derived from an EMBL/GenBank/DDBJ whole genome shotgun (WGS) entry which is preliminary data.</text>
</comment>
<dbReference type="GO" id="GO:0020037">
    <property type="term" value="F:heme binding"/>
    <property type="evidence" value="ECO:0007669"/>
    <property type="project" value="InterPro"/>
</dbReference>
<evidence type="ECO:0000256" key="15">
    <source>
        <dbReference type="HAMAP-Rule" id="MF_01252"/>
    </source>
</evidence>
<keyword evidence="11 15" id="KW-0408">Iron</keyword>
<accession>A0A840QRD4</accession>
<keyword evidence="9 15" id="KW-0521">NADP</keyword>
<keyword evidence="5 15" id="KW-0561">Oxygen transport</keyword>
<proteinExistence type="inferred from homology"/>
<evidence type="ECO:0000256" key="3">
    <source>
        <dbReference type="ARBA" id="ARBA00022448"/>
    </source>
</evidence>
<feature type="binding site" evidence="15">
    <location>
        <position position="190"/>
    </location>
    <ligand>
        <name>FAD</name>
        <dbReference type="ChEBI" id="CHEBI:57692"/>
    </ligand>
</feature>
<feature type="binding site" description="proximal binding residue" evidence="15">
    <location>
        <position position="85"/>
    </location>
    <ligand>
        <name>heme b</name>
        <dbReference type="ChEBI" id="CHEBI:60344"/>
    </ligand>
    <ligandPart>
        <name>Fe</name>
        <dbReference type="ChEBI" id="CHEBI:18248"/>
    </ligandPart>
</feature>
<feature type="region of interest" description="Reductase" evidence="15">
    <location>
        <begin position="149"/>
        <end position="406"/>
    </location>
</feature>
<evidence type="ECO:0000259" key="17">
    <source>
        <dbReference type="PROSITE" id="PS51384"/>
    </source>
</evidence>
<keyword evidence="7 15" id="KW-0479">Metal-binding</keyword>
<feature type="site" description="Influences the redox potential of the prosthetic heme and FAD groups" evidence="15">
    <location>
        <position position="84"/>
    </location>
</feature>
<dbReference type="GO" id="GO:0009636">
    <property type="term" value="P:response to toxic substance"/>
    <property type="evidence" value="ECO:0007669"/>
    <property type="project" value="UniProtKB-KW"/>
</dbReference>
<dbReference type="Pfam" id="PF00970">
    <property type="entry name" value="FAD_binding_6"/>
    <property type="match status" value="1"/>
</dbReference>